<name>A0A9P1FZV5_9DINO</name>
<proteinExistence type="predicted"/>
<evidence type="ECO:0000313" key="2">
    <source>
        <dbReference type="EMBL" id="CAL1147671.1"/>
    </source>
</evidence>
<reference evidence="1" key="1">
    <citation type="submission" date="2022-10" db="EMBL/GenBank/DDBJ databases">
        <authorList>
            <person name="Chen Y."/>
            <person name="Dougan E. K."/>
            <person name="Chan C."/>
            <person name="Rhodes N."/>
            <person name="Thang M."/>
        </authorList>
    </citation>
    <scope>NUCLEOTIDE SEQUENCE</scope>
</reference>
<protein>
    <submittedName>
        <fullName evidence="1">Uncharacterized protein</fullName>
    </submittedName>
</protein>
<dbReference type="AlphaFoldDB" id="A0A9P1FZV5"/>
<dbReference type="EMBL" id="CAMXCT030001935">
    <property type="protein sequence ID" value="CAL4781608.1"/>
    <property type="molecule type" value="Genomic_DNA"/>
</dbReference>
<accession>A0A9P1FZV5</accession>
<organism evidence="1">
    <name type="scientific">Cladocopium goreaui</name>
    <dbReference type="NCBI Taxonomy" id="2562237"/>
    <lineage>
        <taxon>Eukaryota</taxon>
        <taxon>Sar</taxon>
        <taxon>Alveolata</taxon>
        <taxon>Dinophyceae</taxon>
        <taxon>Suessiales</taxon>
        <taxon>Symbiodiniaceae</taxon>
        <taxon>Cladocopium</taxon>
    </lineage>
</organism>
<dbReference type="OrthoDB" id="428676at2759"/>
<evidence type="ECO:0000313" key="1">
    <source>
        <dbReference type="EMBL" id="CAI3994296.1"/>
    </source>
</evidence>
<gene>
    <name evidence="1" type="ORF">C1SCF055_LOCUS20948</name>
</gene>
<sequence>MACLLEFSPNGRNMGGRALRGRPEHTDAIQHSGTWHVQLKGEKVWTVRPTAELQRQAPSLKGGKPVKIHCREGDVLCINTRLWWHKTHIPAGCKLSISVARDMYLDGTRPGACDMTNIEGHYAVRPIQKGAIIFTEDNAPQLQLPRSSSSNCGVREGQDGRLVVAAKRAIRKGEWFSISESEEEEEPRGRKRKR</sequence>
<dbReference type="Proteomes" id="UP001152797">
    <property type="component" value="Unassembled WGS sequence"/>
</dbReference>
<dbReference type="EMBL" id="CAMXCT020001935">
    <property type="protein sequence ID" value="CAL1147671.1"/>
    <property type="molecule type" value="Genomic_DNA"/>
</dbReference>
<dbReference type="EMBL" id="CAMXCT010001935">
    <property type="protein sequence ID" value="CAI3994296.1"/>
    <property type="molecule type" value="Genomic_DNA"/>
</dbReference>
<comment type="caution">
    <text evidence="1">The sequence shown here is derived from an EMBL/GenBank/DDBJ whole genome shotgun (WGS) entry which is preliminary data.</text>
</comment>
<dbReference type="SUPFAM" id="SSF51197">
    <property type="entry name" value="Clavaminate synthase-like"/>
    <property type="match status" value="1"/>
</dbReference>
<reference evidence="2" key="2">
    <citation type="submission" date="2024-04" db="EMBL/GenBank/DDBJ databases">
        <authorList>
            <person name="Chen Y."/>
            <person name="Shah S."/>
            <person name="Dougan E. K."/>
            <person name="Thang M."/>
            <person name="Chan C."/>
        </authorList>
    </citation>
    <scope>NUCLEOTIDE SEQUENCE [LARGE SCALE GENOMIC DNA]</scope>
</reference>
<keyword evidence="3" id="KW-1185">Reference proteome</keyword>
<evidence type="ECO:0000313" key="3">
    <source>
        <dbReference type="Proteomes" id="UP001152797"/>
    </source>
</evidence>